<keyword evidence="1" id="KW-0808">Transferase</keyword>
<keyword evidence="2" id="KW-1185">Reference proteome</keyword>
<comment type="caution">
    <text evidence="1">The sequence shown here is derived from an EMBL/GenBank/DDBJ whole genome shotgun (WGS) entry which is preliminary data.</text>
</comment>
<dbReference type="InterPro" id="IPR029044">
    <property type="entry name" value="Nucleotide-diphossugar_trans"/>
</dbReference>
<dbReference type="PANTHER" id="PTHR43179">
    <property type="entry name" value="RHAMNOSYLTRANSFERASE WBBL"/>
    <property type="match status" value="1"/>
</dbReference>
<dbReference type="SUPFAM" id="SSF53448">
    <property type="entry name" value="Nucleotide-diphospho-sugar transferases"/>
    <property type="match status" value="1"/>
</dbReference>
<sequence>MSFDGLAVIVVGYGSSGLLADNLAPLTRRLDGARTFVVDNRTTDAERAAMRRLSAAEGWELLEPAENLGFGLGMNLAAERAIAAGATRLLLLNPDATMEPADVSALLAAAGDDPLVLLAPRVLRPDGSVWFDGSDLHLGDGRITATRNRERLGVRDAEQWLSGACLLVTAELWRRIGGFGDGYFLYWEDVELSFRARRAGGRVEVVDAATAVHAEGGTQGDGHAASGEAKSATYYYFNIRNRLVFAARNLDAASVKRWRRASIPIAYEVLLQGGRRQFLRSPAPLAAAFRGVRDGLRASRGTRSR</sequence>
<name>A0A852T1Z2_9MICO</name>
<dbReference type="EMBL" id="JACCBJ010000001">
    <property type="protein sequence ID" value="NYD74630.1"/>
    <property type="molecule type" value="Genomic_DNA"/>
</dbReference>
<accession>A0A852T1Z2</accession>
<dbReference type="Gene3D" id="3.90.550.10">
    <property type="entry name" value="Spore Coat Polysaccharide Biosynthesis Protein SpsA, Chain A"/>
    <property type="match status" value="1"/>
</dbReference>
<dbReference type="RefSeq" id="WP_179456547.1">
    <property type="nucleotide sequence ID" value="NZ_BAAAPX010000001.1"/>
</dbReference>
<evidence type="ECO:0000313" key="1">
    <source>
        <dbReference type="EMBL" id="NYD74630.1"/>
    </source>
</evidence>
<gene>
    <name evidence="1" type="ORF">BJ963_002149</name>
</gene>
<dbReference type="GO" id="GO:0016740">
    <property type="term" value="F:transferase activity"/>
    <property type="evidence" value="ECO:0007669"/>
    <property type="project" value="UniProtKB-KW"/>
</dbReference>
<reference evidence="1 2" key="1">
    <citation type="submission" date="2020-07" db="EMBL/GenBank/DDBJ databases">
        <title>Sequencing the genomes of 1000 actinobacteria strains.</title>
        <authorList>
            <person name="Klenk H.-P."/>
        </authorList>
    </citation>
    <scope>NUCLEOTIDE SEQUENCE [LARGE SCALE GENOMIC DNA]</scope>
    <source>
        <strain evidence="1 2">DSM 23871</strain>
    </source>
</reference>
<organism evidence="1 2">
    <name type="scientific">Leifsonia soli</name>
    <dbReference type="NCBI Taxonomy" id="582665"/>
    <lineage>
        <taxon>Bacteria</taxon>
        <taxon>Bacillati</taxon>
        <taxon>Actinomycetota</taxon>
        <taxon>Actinomycetes</taxon>
        <taxon>Micrococcales</taxon>
        <taxon>Microbacteriaceae</taxon>
        <taxon>Leifsonia</taxon>
    </lineage>
</organism>
<evidence type="ECO:0000313" key="2">
    <source>
        <dbReference type="Proteomes" id="UP000589620"/>
    </source>
</evidence>
<dbReference type="AlphaFoldDB" id="A0A852T1Z2"/>
<dbReference type="PANTHER" id="PTHR43179:SF7">
    <property type="entry name" value="RHAMNOSYLTRANSFERASE WBBL"/>
    <property type="match status" value="1"/>
</dbReference>
<protein>
    <submittedName>
        <fullName evidence="1">GT2 family glycosyltransferase</fullName>
    </submittedName>
</protein>
<dbReference type="Proteomes" id="UP000589620">
    <property type="component" value="Unassembled WGS sequence"/>
</dbReference>
<proteinExistence type="predicted"/>